<dbReference type="CDD" id="cd00590">
    <property type="entry name" value="RRM_SF"/>
    <property type="match status" value="1"/>
</dbReference>
<dbReference type="InterPro" id="IPR012677">
    <property type="entry name" value="Nucleotide-bd_a/b_plait_sf"/>
</dbReference>
<proteinExistence type="predicted"/>
<name>A0A6C0D842_9ZZZZ</name>
<evidence type="ECO:0000313" key="2">
    <source>
        <dbReference type="EMBL" id="QHT11865.1"/>
    </source>
</evidence>
<organism evidence="2">
    <name type="scientific">viral metagenome</name>
    <dbReference type="NCBI Taxonomy" id="1070528"/>
    <lineage>
        <taxon>unclassified sequences</taxon>
        <taxon>metagenomes</taxon>
        <taxon>organismal metagenomes</taxon>
    </lineage>
</organism>
<evidence type="ECO:0000259" key="1">
    <source>
        <dbReference type="Pfam" id="PF00076"/>
    </source>
</evidence>
<dbReference type="Pfam" id="PF00076">
    <property type="entry name" value="RRM_1"/>
    <property type="match status" value="1"/>
</dbReference>
<reference evidence="2" key="1">
    <citation type="journal article" date="2020" name="Nature">
        <title>Giant virus diversity and host interactions through global metagenomics.</title>
        <authorList>
            <person name="Schulz F."/>
            <person name="Roux S."/>
            <person name="Paez-Espino D."/>
            <person name="Jungbluth S."/>
            <person name="Walsh D.A."/>
            <person name="Denef V.J."/>
            <person name="McMahon K.D."/>
            <person name="Konstantinidis K.T."/>
            <person name="Eloe-Fadrosh E.A."/>
            <person name="Kyrpides N.C."/>
            <person name="Woyke T."/>
        </authorList>
    </citation>
    <scope>NUCLEOTIDE SEQUENCE</scope>
    <source>
        <strain evidence="2">GVMAG-M-3300023174-124</strain>
    </source>
</reference>
<dbReference type="SUPFAM" id="SSF54928">
    <property type="entry name" value="RNA-binding domain, RBD"/>
    <property type="match status" value="1"/>
</dbReference>
<dbReference type="InterPro" id="IPR000504">
    <property type="entry name" value="RRM_dom"/>
</dbReference>
<dbReference type="GO" id="GO:0003723">
    <property type="term" value="F:RNA binding"/>
    <property type="evidence" value="ECO:0007669"/>
    <property type="project" value="InterPro"/>
</dbReference>
<accession>A0A6C0D842</accession>
<dbReference type="AlphaFoldDB" id="A0A6C0D842"/>
<dbReference type="InterPro" id="IPR035979">
    <property type="entry name" value="RBD_domain_sf"/>
</dbReference>
<protein>
    <recommendedName>
        <fullName evidence="1">RRM domain-containing protein</fullName>
    </recommendedName>
</protein>
<dbReference type="EMBL" id="MN739538">
    <property type="protein sequence ID" value="QHT11865.1"/>
    <property type="molecule type" value="Genomic_DNA"/>
</dbReference>
<dbReference type="Gene3D" id="3.30.70.330">
    <property type="match status" value="1"/>
</dbReference>
<sequence length="151" mass="17903">MTTSFAPHLFVRNISKNVSKQHIHDIFQNCGFGVIADIIVRQRNGTAIVIYEKWNMDETETTRSMLENGKSLTIQCDELNALWKASAYDKNRERFEHLFVDSKLHPNITDNRRERRRNYKDTRCYAPSKAVRDENKRYAEEFLREITSKLF</sequence>
<feature type="domain" description="RRM" evidence="1">
    <location>
        <begin position="9"/>
        <end position="53"/>
    </location>
</feature>